<evidence type="ECO:0000313" key="2">
    <source>
        <dbReference type="Proteomes" id="UP000267027"/>
    </source>
</evidence>
<sequence length="82" mass="9242">MYTLPLKRVGSEKSFGPGLVSGTWPAEQVVEMLDEVLVGWPEIWGVSLGYITPGLFQQTLKYLVLLVGFIDALLRCNRFIRQ</sequence>
<dbReference type="AlphaFoldDB" id="A0A0R3PWH7"/>
<dbReference type="Proteomes" id="UP000267027">
    <property type="component" value="Unassembled WGS sequence"/>
</dbReference>
<evidence type="ECO:0000313" key="1">
    <source>
        <dbReference type="EMBL" id="VDM62097.1"/>
    </source>
</evidence>
<reference evidence="1 2" key="2">
    <citation type="submission" date="2018-11" db="EMBL/GenBank/DDBJ databases">
        <authorList>
            <consortium name="Pathogen Informatics"/>
        </authorList>
    </citation>
    <scope>NUCLEOTIDE SEQUENCE [LARGE SCALE GENOMIC DNA]</scope>
    <source>
        <strain evidence="1 2">Costa Rica</strain>
    </source>
</reference>
<accession>A0A0R3PWH7</accession>
<protein>
    <submittedName>
        <fullName evidence="3">Bacteriophage protein</fullName>
    </submittedName>
</protein>
<keyword evidence="2" id="KW-1185">Reference proteome</keyword>
<name>A0A0R3PWH7_ANGCS</name>
<proteinExistence type="predicted"/>
<organism evidence="3">
    <name type="scientific">Angiostrongylus costaricensis</name>
    <name type="common">Nematode worm</name>
    <dbReference type="NCBI Taxonomy" id="334426"/>
    <lineage>
        <taxon>Eukaryota</taxon>
        <taxon>Metazoa</taxon>
        <taxon>Ecdysozoa</taxon>
        <taxon>Nematoda</taxon>
        <taxon>Chromadorea</taxon>
        <taxon>Rhabditida</taxon>
        <taxon>Rhabditina</taxon>
        <taxon>Rhabditomorpha</taxon>
        <taxon>Strongyloidea</taxon>
        <taxon>Metastrongylidae</taxon>
        <taxon>Angiostrongylus</taxon>
    </lineage>
</organism>
<reference evidence="3" key="1">
    <citation type="submission" date="2017-02" db="UniProtKB">
        <authorList>
            <consortium name="WormBaseParasite"/>
        </authorList>
    </citation>
    <scope>IDENTIFICATION</scope>
</reference>
<dbReference type="WBParaSite" id="ACOC_0001051101-mRNA-1">
    <property type="protein sequence ID" value="ACOC_0001051101-mRNA-1"/>
    <property type="gene ID" value="ACOC_0001051101"/>
</dbReference>
<evidence type="ECO:0000313" key="3">
    <source>
        <dbReference type="WBParaSite" id="ACOC_0001051101-mRNA-1"/>
    </source>
</evidence>
<gene>
    <name evidence="1" type="ORF">ACOC_LOCUS10512</name>
</gene>
<dbReference type="EMBL" id="UYYA01004488">
    <property type="protein sequence ID" value="VDM62097.1"/>
    <property type="molecule type" value="Genomic_DNA"/>
</dbReference>